<evidence type="ECO:0000313" key="10">
    <source>
        <dbReference type="Proteomes" id="UP000284375"/>
    </source>
</evidence>
<comment type="similarity">
    <text evidence="5">Belongs to the SAT4 family.</text>
</comment>
<feature type="transmembrane region" description="Helical" evidence="7">
    <location>
        <begin position="151"/>
        <end position="169"/>
    </location>
</feature>
<feature type="transmembrane region" description="Helical" evidence="7">
    <location>
        <begin position="189"/>
        <end position="210"/>
    </location>
</feature>
<comment type="subcellular location">
    <subcellularLocation>
        <location evidence="1">Membrane</location>
        <topology evidence="1">Multi-pass membrane protein</topology>
    </subcellularLocation>
</comment>
<evidence type="ECO:0000259" key="8">
    <source>
        <dbReference type="Pfam" id="PF20684"/>
    </source>
</evidence>
<keyword evidence="3 7" id="KW-1133">Transmembrane helix</keyword>
<sequence>MIGRSSPVGSESVETKLGLGIAQLDDMPVENTRNFLLIEYIGSPFYVLCLFGFKFSLLMSYLRFIPFGICNLGAKCMAVAVAMAHMAFVLCFIFSCNPVAKFWDTSSSHGSCIGVPFYTAFSVLTISFDIIIMLLPLPTFIQTQIPIRKKVIIVGLFTLGIFITVVQIIRFHSIKTLVNLVDSANPITWSIVEGNLGIITTCIPTLAPLVRYFSELSRLDGESARARCGTNRASSGGGGIGSRRHAHRPSLHGGLRGAGVEVSGTDCRDSTELVHIPNGIPMNTELVVGSFDELWPDELETSEDNLTEFKC</sequence>
<protein>
    <recommendedName>
        <fullName evidence="8">Rhodopsin domain-containing protein</fullName>
    </recommendedName>
</protein>
<evidence type="ECO:0000256" key="3">
    <source>
        <dbReference type="ARBA" id="ARBA00022989"/>
    </source>
</evidence>
<feature type="transmembrane region" description="Helical" evidence="7">
    <location>
        <begin position="115"/>
        <end position="139"/>
    </location>
</feature>
<feature type="domain" description="Rhodopsin" evidence="8">
    <location>
        <begin position="14"/>
        <end position="211"/>
    </location>
</feature>
<dbReference type="GO" id="GO:0016020">
    <property type="term" value="C:membrane"/>
    <property type="evidence" value="ECO:0007669"/>
    <property type="project" value="UniProtKB-SubCell"/>
</dbReference>
<evidence type="ECO:0000256" key="1">
    <source>
        <dbReference type="ARBA" id="ARBA00004141"/>
    </source>
</evidence>
<evidence type="ECO:0000256" key="6">
    <source>
        <dbReference type="SAM" id="MobiDB-lite"/>
    </source>
</evidence>
<accession>A0A423VW50</accession>
<keyword evidence="2 7" id="KW-0812">Transmembrane</keyword>
<evidence type="ECO:0000256" key="4">
    <source>
        <dbReference type="ARBA" id="ARBA00023136"/>
    </source>
</evidence>
<dbReference type="PANTHER" id="PTHR33048">
    <property type="entry name" value="PTH11-LIKE INTEGRAL MEMBRANE PROTEIN (AFU_ORTHOLOGUE AFUA_5G11245)"/>
    <property type="match status" value="1"/>
</dbReference>
<reference evidence="9 10" key="1">
    <citation type="submission" date="2015-09" db="EMBL/GenBank/DDBJ databases">
        <title>Host preference determinants of Valsa canker pathogens revealed by comparative genomics.</title>
        <authorList>
            <person name="Yin Z."/>
            <person name="Huang L."/>
        </authorList>
    </citation>
    <scope>NUCLEOTIDE SEQUENCE [LARGE SCALE GENOMIC DNA]</scope>
    <source>
        <strain evidence="9 10">YSFL</strain>
    </source>
</reference>
<dbReference type="PANTHER" id="PTHR33048:SF64">
    <property type="entry name" value="INTEGRAL MEMBRANE PROTEIN"/>
    <property type="match status" value="1"/>
</dbReference>
<feature type="transmembrane region" description="Helical" evidence="7">
    <location>
        <begin position="45"/>
        <end position="64"/>
    </location>
</feature>
<dbReference type="InterPro" id="IPR052337">
    <property type="entry name" value="SAT4-like"/>
</dbReference>
<gene>
    <name evidence="9" type="ORF">VSDG_06001</name>
</gene>
<dbReference type="Proteomes" id="UP000284375">
    <property type="component" value="Unassembled WGS sequence"/>
</dbReference>
<keyword evidence="10" id="KW-1185">Reference proteome</keyword>
<dbReference type="Pfam" id="PF20684">
    <property type="entry name" value="Fung_rhodopsin"/>
    <property type="match status" value="1"/>
</dbReference>
<dbReference type="AlphaFoldDB" id="A0A423VW50"/>
<evidence type="ECO:0000256" key="7">
    <source>
        <dbReference type="SAM" id="Phobius"/>
    </source>
</evidence>
<evidence type="ECO:0000256" key="5">
    <source>
        <dbReference type="ARBA" id="ARBA00038359"/>
    </source>
</evidence>
<name>A0A423VW50_CYTCH</name>
<evidence type="ECO:0000313" key="9">
    <source>
        <dbReference type="EMBL" id="ROV95308.1"/>
    </source>
</evidence>
<evidence type="ECO:0000256" key="2">
    <source>
        <dbReference type="ARBA" id="ARBA00022692"/>
    </source>
</evidence>
<feature type="transmembrane region" description="Helical" evidence="7">
    <location>
        <begin position="76"/>
        <end position="95"/>
    </location>
</feature>
<dbReference type="EMBL" id="LJZO01000024">
    <property type="protein sequence ID" value="ROV95308.1"/>
    <property type="molecule type" value="Genomic_DNA"/>
</dbReference>
<comment type="caution">
    <text evidence="9">The sequence shown here is derived from an EMBL/GenBank/DDBJ whole genome shotgun (WGS) entry which is preliminary data.</text>
</comment>
<dbReference type="InterPro" id="IPR049326">
    <property type="entry name" value="Rhodopsin_dom_fungi"/>
</dbReference>
<dbReference type="OrthoDB" id="3529975at2759"/>
<feature type="region of interest" description="Disordered" evidence="6">
    <location>
        <begin position="227"/>
        <end position="263"/>
    </location>
</feature>
<organism evidence="9 10">
    <name type="scientific">Cytospora chrysosperma</name>
    <name type="common">Cytospora canker fungus</name>
    <name type="synonym">Sphaeria chrysosperma</name>
    <dbReference type="NCBI Taxonomy" id="252740"/>
    <lineage>
        <taxon>Eukaryota</taxon>
        <taxon>Fungi</taxon>
        <taxon>Dikarya</taxon>
        <taxon>Ascomycota</taxon>
        <taxon>Pezizomycotina</taxon>
        <taxon>Sordariomycetes</taxon>
        <taxon>Sordariomycetidae</taxon>
        <taxon>Diaporthales</taxon>
        <taxon>Cytosporaceae</taxon>
        <taxon>Cytospora</taxon>
    </lineage>
</organism>
<keyword evidence="4 7" id="KW-0472">Membrane</keyword>
<proteinExistence type="inferred from homology"/>